<protein>
    <recommendedName>
        <fullName evidence="12">Transcription initiation factor IIA subunit 2</fullName>
    </recommendedName>
</protein>
<comment type="subcellular location">
    <subcellularLocation>
        <location evidence="1">Nucleus</location>
    </subcellularLocation>
</comment>
<evidence type="ECO:0000313" key="10">
    <source>
        <dbReference type="Proteomes" id="UP000663832"/>
    </source>
</evidence>
<evidence type="ECO:0000313" key="9">
    <source>
        <dbReference type="EMBL" id="CAF1381380.1"/>
    </source>
</evidence>
<dbReference type="OrthoDB" id="586585at2759"/>
<evidence type="ECO:0008006" key="12">
    <source>
        <dbReference type="Google" id="ProtNLM"/>
    </source>
</evidence>
<dbReference type="EMBL" id="CAJNOM010000349">
    <property type="protein sequence ID" value="CAF1381380.1"/>
    <property type="molecule type" value="Genomic_DNA"/>
</dbReference>
<dbReference type="InterPro" id="IPR003194">
    <property type="entry name" value="TFIIA_gsu"/>
</dbReference>
<keyword evidence="10" id="KW-1185">Reference proteome</keyword>
<evidence type="ECO:0000256" key="4">
    <source>
        <dbReference type="ARBA" id="ARBA00023163"/>
    </source>
</evidence>
<evidence type="ECO:0000259" key="7">
    <source>
        <dbReference type="Pfam" id="PF02751"/>
    </source>
</evidence>
<evidence type="ECO:0000256" key="5">
    <source>
        <dbReference type="ARBA" id="ARBA00023242"/>
    </source>
</evidence>
<dbReference type="GO" id="GO:0006367">
    <property type="term" value="P:transcription initiation at RNA polymerase II promoter"/>
    <property type="evidence" value="ECO:0007669"/>
    <property type="project" value="InterPro"/>
</dbReference>
<evidence type="ECO:0000256" key="3">
    <source>
        <dbReference type="ARBA" id="ARBA00023015"/>
    </source>
</evidence>
<proteinExistence type="inferred from homology"/>
<dbReference type="EMBL" id="CAJNOI010000213">
    <property type="protein sequence ID" value="CAF1187711.1"/>
    <property type="molecule type" value="Genomic_DNA"/>
</dbReference>
<dbReference type="Proteomes" id="UP000663877">
    <property type="component" value="Unassembled WGS sequence"/>
</dbReference>
<reference evidence="8" key="1">
    <citation type="submission" date="2021-02" db="EMBL/GenBank/DDBJ databases">
        <authorList>
            <person name="Nowell W R."/>
        </authorList>
    </citation>
    <scope>NUCLEOTIDE SEQUENCE</scope>
</reference>
<dbReference type="Pfam" id="PF02268">
    <property type="entry name" value="TFIIA_gamma_N"/>
    <property type="match status" value="1"/>
</dbReference>
<comment type="similarity">
    <text evidence="2">Belongs to the TFIIA subunit 2 family.</text>
</comment>
<dbReference type="Gene3D" id="2.30.18.10">
    <property type="entry name" value="Transcription factor IIA (TFIIA), beta-barrel domain"/>
    <property type="match status" value="1"/>
</dbReference>
<dbReference type="Proteomes" id="UP000663832">
    <property type="component" value="Unassembled WGS sequence"/>
</dbReference>
<comment type="caution">
    <text evidence="8">The sequence shown here is derived from an EMBL/GenBank/DDBJ whole genome shotgun (WGS) entry which is preliminary data.</text>
</comment>
<dbReference type="Pfam" id="PF02751">
    <property type="entry name" value="TFIIA_gamma_C"/>
    <property type="match status" value="1"/>
</dbReference>
<evidence type="ECO:0000256" key="2">
    <source>
        <dbReference type="ARBA" id="ARBA00007675"/>
    </source>
</evidence>
<feature type="domain" description="Transcription initiation factor IIA gamma subunit C-terminal" evidence="7">
    <location>
        <begin position="67"/>
        <end position="114"/>
    </location>
</feature>
<evidence type="ECO:0000259" key="6">
    <source>
        <dbReference type="Pfam" id="PF02268"/>
    </source>
</evidence>
<sequence>MSSAYQIYRSTTIGLALDDTLRELVRRQIFTPRIVHYILDVFDHIINEKLTYQSVKGKKESCLVFTGHLLSYRACDQVWTLLFDSLILTSNTNLSWKMTLNGHENKVKIITCPATKLNSSRVEQTTTTTTNEDESKVKSKTFKKFKST</sequence>
<dbReference type="GO" id="GO:0005672">
    <property type="term" value="C:transcription factor TFIIA complex"/>
    <property type="evidence" value="ECO:0007669"/>
    <property type="project" value="InterPro"/>
</dbReference>
<dbReference type="InterPro" id="IPR009083">
    <property type="entry name" value="TFIIA_a-hlx"/>
</dbReference>
<accession>A0A814VHX7</accession>
<dbReference type="InterPro" id="IPR015872">
    <property type="entry name" value="TFIIA_gsu_N"/>
</dbReference>
<dbReference type="Gene3D" id="1.10.287.190">
    <property type="entry name" value="Transcription factor IIA gamma subunit, alpha-helical domain"/>
    <property type="match status" value="1"/>
</dbReference>
<keyword evidence="5" id="KW-0539">Nucleus</keyword>
<evidence type="ECO:0000313" key="11">
    <source>
        <dbReference type="Proteomes" id="UP000663877"/>
    </source>
</evidence>
<dbReference type="InterPro" id="IPR015871">
    <property type="entry name" value="TFIIA_gsu_C"/>
</dbReference>
<keyword evidence="3" id="KW-0805">Transcription regulation</keyword>
<evidence type="ECO:0000313" key="8">
    <source>
        <dbReference type="EMBL" id="CAF1187711.1"/>
    </source>
</evidence>
<dbReference type="AlphaFoldDB" id="A0A814VHX7"/>
<name>A0A814VHX7_9BILA</name>
<gene>
    <name evidence="8" type="ORF">BJG266_LOCUS26148</name>
    <name evidence="9" type="ORF">QVE165_LOCUS35679</name>
</gene>
<dbReference type="InterPro" id="IPR009088">
    <property type="entry name" value="TFIIA_b-brl"/>
</dbReference>
<dbReference type="PANTHER" id="PTHR10966">
    <property type="entry name" value="TRANSCRIPTION INITIATION FACTOR IIA SUBUNIT 2"/>
    <property type="match status" value="1"/>
</dbReference>
<dbReference type="SUPFAM" id="SSF50784">
    <property type="entry name" value="Transcription factor IIA (TFIIA), beta-barrel domain"/>
    <property type="match status" value="1"/>
</dbReference>
<keyword evidence="4" id="KW-0804">Transcription</keyword>
<evidence type="ECO:0000256" key="1">
    <source>
        <dbReference type="ARBA" id="ARBA00004123"/>
    </source>
</evidence>
<dbReference type="SUPFAM" id="SSF47396">
    <property type="entry name" value="Transcription factor IIA (TFIIA), alpha-helical domain"/>
    <property type="match status" value="1"/>
</dbReference>
<organism evidence="8 11">
    <name type="scientific">Adineta steineri</name>
    <dbReference type="NCBI Taxonomy" id="433720"/>
    <lineage>
        <taxon>Eukaryota</taxon>
        <taxon>Metazoa</taxon>
        <taxon>Spiralia</taxon>
        <taxon>Gnathifera</taxon>
        <taxon>Rotifera</taxon>
        <taxon>Eurotatoria</taxon>
        <taxon>Bdelloidea</taxon>
        <taxon>Adinetida</taxon>
        <taxon>Adinetidae</taxon>
        <taxon>Adineta</taxon>
    </lineage>
</organism>
<feature type="domain" description="Transcription initiation factor IIA gamma subunit N-terminal" evidence="6">
    <location>
        <begin position="5"/>
        <end position="50"/>
    </location>
</feature>